<dbReference type="EMBL" id="BNCD01000016">
    <property type="protein sequence ID" value="GHH84675.1"/>
    <property type="molecule type" value="Genomic_DNA"/>
</dbReference>
<keyword evidence="2" id="KW-0812">Transmembrane</keyword>
<evidence type="ECO:0008006" key="5">
    <source>
        <dbReference type="Google" id="ProtNLM"/>
    </source>
</evidence>
<feature type="region of interest" description="Disordered" evidence="1">
    <location>
        <begin position="88"/>
        <end position="109"/>
    </location>
</feature>
<sequence>MTDTSPPAAMPACRRLAAGLQELRTRTGMSLTELAERTAYSRSSWGRYLNGTQLAPRQAVEALCTMAGEPPGRMVALWELAELEWSGRTRTSTAPPPHEDPPGSHGTAGGLLSAGWRTRPRKRALAAAAAGCVVALAAATWMTTSFDTQDGETAGRTAASASPAPACRARTCAGGNPEMMGCATPGQAHSLGTSHRTRTGARLSFSFSARCHTAWALVWDTHVGDVLEVSVPDRRPERVKVADALETEEPLSTPMVDGSSLTGLRACFKPASGGRTECFHR</sequence>
<name>A0A919GIN0_9ACTN</name>
<dbReference type="RefSeq" id="WP_189935736.1">
    <property type="nucleotide sequence ID" value="NZ_BNCD01000016.1"/>
</dbReference>
<proteinExistence type="predicted"/>
<dbReference type="InterPro" id="IPR001387">
    <property type="entry name" value="Cro/C1-type_HTH"/>
</dbReference>
<keyword evidence="2" id="KW-1133">Transmembrane helix</keyword>
<dbReference type="InterPro" id="IPR021224">
    <property type="entry name" value="DUF2690"/>
</dbReference>
<reference evidence="3" key="2">
    <citation type="submission" date="2020-09" db="EMBL/GenBank/DDBJ databases">
        <authorList>
            <person name="Sun Q."/>
            <person name="Ohkuma M."/>
        </authorList>
    </citation>
    <scope>NUCLEOTIDE SEQUENCE</scope>
    <source>
        <strain evidence="3">JCM 5069</strain>
    </source>
</reference>
<dbReference type="CDD" id="cd00093">
    <property type="entry name" value="HTH_XRE"/>
    <property type="match status" value="1"/>
</dbReference>
<dbReference type="GO" id="GO:0003677">
    <property type="term" value="F:DNA binding"/>
    <property type="evidence" value="ECO:0007669"/>
    <property type="project" value="InterPro"/>
</dbReference>
<feature type="transmembrane region" description="Helical" evidence="2">
    <location>
        <begin position="124"/>
        <end position="142"/>
    </location>
</feature>
<dbReference type="Pfam" id="PF13560">
    <property type="entry name" value="HTH_31"/>
    <property type="match status" value="1"/>
</dbReference>
<comment type="caution">
    <text evidence="3">The sequence shown here is derived from an EMBL/GenBank/DDBJ whole genome shotgun (WGS) entry which is preliminary data.</text>
</comment>
<dbReference type="InterPro" id="IPR010982">
    <property type="entry name" value="Lambda_DNA-bd_dom_sf"/>
</dbReference>
<keyword evidence="2" id="KW-0472">Membrane</keyword>
<dbReference type="SUPFAM" id="SSF47413">
    <property type="entry name" value="lambda repressor-like DNA-binding domains"/>
    <property type="match status" value="1"/>
</dbReference>
<protein>
    <recommendedName>
        <fullName evidence="5">HTH cro/C1-type domain-containing protein</fullName>
    </recommendedName>
</protein>
<gene>
    <name evidence="3" type="ORF">GCM10018793_49750</name>
</gene>
<organism evidence="3 4">
    <name type="scientific">Streptomyces sulfonofaciens</name>
    <dbReference type="NCBI Taxonomy" id="68272"/>
    <lineage>
        <taxon>Bacteria</taxon>
        <taxon>Bacillati</taxon>
        <taxon>Actinomycetota</taxon>
        <taxon>Actinomycetes</taxon>
        <taxon>Kitasatosporales</taxon>
        <taxon>Streptomycetaceae</taxon>
        <taxon>Streptomyces</taxon>
    </lineage>
</organism>
<dbReference type="Pfam" id="PF10901">
    <property type="entry name" value="DUF2690"/>
    <property type="match status" value="1"/>
</dbReference>
<evidence type="ECO:0000256" key="2">
    <source>
        <dbReference type="SAM" id="Phobius"/>
    </source>
</evidence>
<evidence type="ECO:0000313" key="3">
    <source>
        <dbReference type="EMBL" id="GHH84675.1"/>
    </source>
</evidence>
<dbReference type="Gene3D" id="1.10.260.40">
    <property type="entry name" value="lambda repressor-like DNA-binding domains"/>
    <property type="match status" value="1"/>
</dbReference>
<keyword evidence="4" id="KW-1185">Reference proteome</keyword>
<evidence type="ECO:0000256" key="1">
    <source>
        <dbReference type="SAM" id="MobiDB-lite"/>
    </source>
</evidence>
<reference evidence="3" key="1">
    <citation type="journal article" date="2014" name="Int. J. Syst. Evol. Microbiol.">
        <title>Complete genome sequence of Corynebacterium casei LMG S-19264T (=DSM 44701T), isolated from a smear-ripened cheese.</title>
        <authorList>
            <consortium name="US DOE Joint Genome Institute (JGI-PGF)"/>
            <person name="Walter F."/>
            <person name="Albersmeier A."/>
            <person name="Kalinowski J."/>
            <person name="Ruckert C."/>
        </authorList>
    </citation>
    <scope>NUCLEOTIDE SEQUENCE</scope>
    <source>
        <strain evidence="3">JCM 5069</strain>
    </source>
</reference>
<accession>A0A919GIN0</accession>
<dbReference type="Proteomes" id="UP000603708">
    <property type="component" value="Unassembled WGS sequence"/>
</dbReference>
<dbReference type="AlphaFoldDB" id="A0A919GIN0"/>
<evidence type="ECO:0000313" key="4">
    <source>
        <dbReference type="Proteomes" id="UP000603708"/>
    </source>
</evidence>